<dbReference type="PANTHER" id="PTHR13696">
    <property type="entry name" value="P-LOOP CONTAINING NUCLEOSIDE TRIPHOSPHATE HYDROLASE"/>
    <property type="match status" value="1"/>
</dbReference>
<dbReference type="AlphaFoldDB" id="A0AB33AL89"/>
<dbReference type="InterPro" id="IPR027417">
    <property type="entry name" value="P-loop_NTPase"/>
</dbReference>
<keyword evidence="3" id="KW-1185">Reference proteome</keyword>
<dbReference type="SUPFAM" id="SSF52540">
    <property type="entry name" value="P-loop containing nucleoside triphosphate hydrolases"/>
    <property type="match status" value="1"/>
</dbReference>
<dbReference type="Proteomes" id="UP000015268">
    <property type="component" value="Chromosome"/>
</dbReference>
<evidence type="ECO:0000313" key="3">
    <source>
        <dbReference type="Proteomes" id="UP000015268"/>
    </source>
</evidence>
<dbReference type="Pfam" id="PF13614">
    <property type="entry name" value="AAA_31"/>
    <property type="match status" value="1"/>
</dbReference>
<feature type="domain" description="AAA" evidence="1">
    <location>
        <begin position="9"/>
        <end position="168"/>
    </location>
</feature>
<dbReference type="InterPro" id="IPR025669">
    <property type="entry name" value="AAA_dom"/>
</dbReference>
<evidence type="ECO:0000313" key="2">
    <source>
        <dbReference type="EMBL" id="AGS05463.1"/>
    </source>
</evidence>
<dbReference type="RefSeq" id="WP_020916737.1">
    <property type="nucleotide sequence ID" value="NC_021900.1"/>
</dbReference>
<gene>
    <name evidence="2" type="ORF">KE3_0973</name>
</gene>
<organism evidence="2 3">
    <name type="scientific">Streptococcus lutetiensis 033</name>
    <dbReference type="NCBI Taxonomy" id="1076934"/>
    <lineage>
        <taxon>Bacteria</taxon>
        <taxon>Bacillati</taxon>
        <taxon>Bacillota</taxon>
        <taxon>Bacilli</taxon>
        <taxon>Lactobacillales</taxon>
        <taxon>Streptococcaceae</taxon>
        <taxon>Streptococcus</taxon>
    </lineage>
</organism>
<accession>A0AB33AL89</accession>
<dbReference type="PANTHER" id="PTHR13696:SF99">
    <property type="entry name" value="COBYRINIC ACID AC-DIAMIDE SYNTHASE"/>
    <property type="match status" value="1"/>
</dbReference>
<dbReference type="InterPro" id="IPR050678">
    <property type="entry name" value="DNA_Partitioning_ATPase"/>
</dbReference>
<sequence>MKIQTTNLPKGGGGKTTHSFNEGDWLATYKDKRVCLVDGASECNLTQAFNVTSTKTMYDIFTTGEYEIVPIKKNLSLIRGDERLNDAQLDLASRNHKYLQFFMWLADHYDDLAQQFDVIIIDTHNDESLVTANFIAVSDIVLAVSDASKNGYRAWLQLKRFVDDIKSEAIDVITRKSYVTARPYIIGNNIKLFGNHVSDTAKQFLAVMEEDPAYLGTIFTKELLAKSLVYNQSVFEQYQQMTPKEQEKHQNFYDNITYVYQHILDVLEGETHND</sequence>
<dbReference type="Gene3D" id="3.40.50.300">
    <property type="entry name" value="P-loop containing nucleotide triphosphate hydrolases"/>
    <property type="match status" value="1"/>
</dbReference>
<dbReference type="KEGG" id="slu:KE3_0973"/>
<reference evidence="2 3" key="1">
    <citation type="journal article" date="2013" name="BMC Microbiol.">
        <title>Dynamics of fecal microbial communities in children with diarrhea of unknown etiology and genomic analysis of associated Streptococcus lutetiensis.</title>
        <authorList>
            <person name="Jin D."/>
            <person name="Chen C."/>
            <person name="Li L."/>
            <person name="Lu S."/>
            <person name="Li Z."/>
            <person name="Zhou Z."/>
            <person name="Jing H."/>
            <person name="Xu Y."/>
            <person name="Du P."/>
            <person name="Wang H."/>
            <person name="Xiong Y."/>
            <person name="Zheng H."/>
            <person name="Bai X."/>
            <person name="Sun H."/>
            <person name="Wang L."/>
            <person name="Ye C."/>
            <person name="Gottschalk M."/>
            <person name="Xu J."/>
        </authorList>
    </citation>
    <scope>NUCLEOTIDE SEQUENCE [LARGE SCALE GENOMIC DNA]</scope>
    <source>
        <strain evidence="2 3">033</strain>
    </source>
</reference>
<dbReference type="EMBL" id="CP003025">
    <property type="protein sequence ID" value="AGS05463.1"/>
    <property type="molecule type" value="Genomic_DNA"/>
</dbReference>
<evidence type="ECO:0000259" key="1">
    <source>
        <dbReference type="Pfam" id="PF13614"/>
    </source>
</evidence>
<protein>
    <recommendedName>
        <fullName evidence="1">AAA domain-containing protein</fullName>
    </recommendedName>
</protein>
<name>A0AB33AL89_9STRE</name>
<proteinExistence type="predicted"/>